<reference evidence="1 2" key="1">
    <citation type="submission" date="2022-05" db="EMBL/GenBank/DDBJ databases">
        <authorList>
            <person name="Park J.-S."/>
        </authorList>
    </citation>
    <scope>NUCLEOTIDE SEQUENCE [LARGE SCALE GENOMIC DNA]</scope>
    <source>
        <strain evidence="1 2">2012CJ34-2</strain>
    </source>
</reference>
<proteinExistence type="predicted"/>
<dbReference type="RefSeq" id="WP_249698319.1">
    <property type="nucleotide sequence ID" value="NZ_JAMFLX010000005.1"/>
</dbReference>
<dbReference type="Proteomes" id="UP001203338">
    <property type="component" value="Unassembled WGS sequence"/>
</dbReference>
<comment type="caution">
    <text evidence="1">The sequence shown here is derived from an EMBL/GenBank/DDBJ whole genome shotgun (WGS) entry which is preliminary data.</text>
</comment>
<protein>
    <submittedName>
        <fullName evidence="1">Uncharacterized protein</fullName>
    </submittedName>
</protein>
<evidence type="ECO:0000313" key="2">
    <source>
        <dbReference type="Proteomes" id="UP001203338"/>
    </source>
</evidence>
<name>A0ABT0PE64_9GAMM</name>
<evidence type="ECO:0000313" key="1">
    <source>
        <dbReference type="EMBL" id="MCL6269336.1"/>
    </source>
</evidence>
<gene>
    <name evidence="1" type="ORF">M3P05_05175</name>
</gene>
<organism evidence="1 2">
    <name type="scientific">Parendozoicomonas callyspongiae</name>
    <dbReference type="NCBI Taxonomy" id="2942213"/>
    <lineage>
        <taxon>Bacteria</taxon>
        <taxon>Pseudomonadati</taxon>
        <taxon>Pseudomonadota</taxon>
        <taxon>Gammaproteobacteria</taxon>
        <taxon>Oceanospirillales</taxon>
        <taxon>Endozoicomonadaceae</taxon>
        <taxon>Parendozoicomonas</taxon>
    </lineage>
</organism>
<keyword evidence="2" id="KW-1185">Reference proteome</keyword>
<dbReference type="EMBL" id="JAMFLX010000005">
    <property type="protein sequence ID" value="MCL6269336.1"/>
    <property type="molecule type" value="Genomic_DNA"/>
</dbReference>
<sequence>MTIANQQLVRLIASDQGRTLYATPAAKAAFDALETRGQTNYWANLIVREIKRLRCSKFSSDYVYISTARSQGDEAFRMNLPGCCVTVHPLSYYGSMDNSYVVTDIQVDNSYQKERKKNQMPQLYEAVEGRSDWKTSERAPANVLNTSMHANNWVLVGINGTGGEINQAAAVVANHIDNVKQVGKGRVAEVGYNFFFTPSRGYFQGLRALKAALKPESSSSKREAAILLADVMRASTKEKDLKVRWITQKSGSAILTQAMRILRDQGVRLGENHSLFLSSPTSSLNSAYNLSQNLGMKVETEFYNSNPSNIVEQLGSQWGGVGSATNAYKRTRNSEDGFGFWDGVSQVYDSYGGTKGLVSAASATAGVLAFLGTGPAGVVAAMATAAGEASLAGAATQVTGAALTAGSAFGLAVNNSPVAKGYHQSATGHLKNMITREFA</sequence>
<accession>A0ABT0PE64</accession>